<dbReference type="RefSeq" id="WP_284217368.1">
    <property type="nucleotide sequence ID" value="NZ_BSOT01000005.1"/>
</dbReference>
<evidence type="ECO:0000256" key="13">
    <source>
        <dbReference type="ARBA" id="ARBA00023210"/>
    </source>
</evidence>
<dbReference type="Pfam" id="PF03717">
    <property type="entry name" value="PBP_dimer"/>
    <property type="match status" value="1"/>
</dbReference>
<feature type="region of interest" description="Disordered" evidence="17">
    <location>
        <begin position="1"/>
        <end position="22"/>
    </location>
</feature>
<keyword evidence="11 16" id="KW-1133">Transmembrane helix</keyword>
<dbReference type="InterPro" id="IPR012338">
    <property type="entry name" value="Beta-lactam/transpept-like"/>
</dbReference>
<keyword evidence="13 16" id="KW-0717">Septation</keyword>
<evidence type="ECO:0000256" key="6">
    <source>
        <dbReference type="ARBA" id="ARBA00022670"/>
    </source>
</evidence>
<protein>
    <recommendedName>
        <fullName evidence="16">Peptidoglycan D,D-transpeptidase FtsI</fullName>
        <ecNumber evidence="16">3.4.16.4</ecNumber>
    </recommendedName>
    <alternativeName>
        <fullName evidence="16">Penicillin-binding protein 3</fullName>
        <shortName evidence="16">PBP-3</shortName>
    </alternativeName>
</protein>
<evidence type="ECO:0000259" key="18">
    <source>
        <dbReference type="Pfam" id="PF00905"/>
    </source>
</evidence>
<gene>
    <name evidence="16 20" type="primary">ftsI</name>
    <name evidence="20" type="ORF">GCM10007852_19770</name>
</gene>
<keyword evidence="15 16" id="KW-0961">Cell wall biogenesis/degradation</keyword>
<feature type="active site" description="Acyl-ester intermediate" evidence="16">
    <location>
        <position position="316"/>
    </location>
</feature>
<keyword evidence="7 16" id="KW-0812">Transmembrane</keyword>
<keyword evidence="5 16" id="KW-0121">Carboxypeptidase</keyword>
<dbReference type="SUPFAM" id="SSF56601">
    <property type="entry name" value="beta-lactamase/transpeptidase-like"/>
    <property type="match status" value="1"/>
</dbReference>
<evidence type="ECO:0000256" key="9">
    <source>
        <dbReference type="ARBA" id="ARBA00022960"/>
    </source>
</evidence>
<keyword evidence="3 16" id="KW-0997">Cell inner membrane</keyword>
<comment type="function">
    <text evidence="16">Catalyzes cross-linking of the peptidoglycan cell wall at the division septum.</text>
</comment>
<dbReference type="GO" id="GO:0006508">
    <property type="term" value="P:proteolysis"/>
    <property type="evidence" value="ECO:0007669"/>
    <property type="project" value="UniProtKB-KW"/>
</dbReference>
<comment type="subcellular location">
    <subcellularLocation>
        <location evidence="16">Cell inner membrane</location>
        <topology evidence="16">Single-pass membrane protein</topology>
    </subcellularLocation>
    <subcellularLocation>
        <location evidence="1">Membrane</location>
    </subcellularLocation>
</comment>
<evidence type="ECO:0000256" key="4">
    <source>
        <dbReference type="ARBA" id="ARBA00022618"/>
    </source>
</evidence>
<dbReference type="GO" id="GO:0008658">
    <property type="term" value="F:penicillin binding"/>
    <property type="evidence" value="ECO:0007669"/>
    <property type="project" value="InterPro"/>
</dbReference>
<name>A0AA37SYV6_9ALTE</name>
<dbReference type="GO" id="GO:0043093">
    <property type="term" value="P:FtsZ-dependent cytokinesis"/>
    <property type="evidence" value="ECO:0007669"/>
    <property type="project" value="UniProtKB-UniRule"/>
</dbReference>
<evidence type="ECO:0000256" key="11">
    <source>
        <dbReference type="ARBA" id="ARBA00022989"/>
    </source>
</evidence>
<dbReference type="GO" id="GO:0005886">
    <property type="term" value="C:plasma membrane"/>
    <property type="evidence" value="ECO:0007669"/>
    <property type="project" value="UniProtKB-SubCell"/>
</dbReference>
<comment type="pathway">
    <text evidence="16">Cell wall biogenesis; peptidoglycan biosynthesis.</text>
</comment>
<dbReference type="EMBL" id="BSOT01000005">
    <property type="protein sequence ID" value="GLR71069.1"/>
    <property type="molecule type" value="Genomic_DNA"/>
</dbReference>
<evidence type="ECO:0000256" key="7">
    <source>
        <dbReference type="ARBA" id="ARBA00022692"/>
    </source>
</evidence>
<dbReference type="Proteomes" id="UP001156601">
    <property type="component" value="Unassembled WGS sequence"/>
</dbReference>
<keyword evidence="2 16" id="KW-1003">Cell membrane</keyword>
<dbReference type="GO" id="GO:0071555">
    <property type="term" value="P:cell wall organization"/>
    <property type="evidence" value="ECO:0007669"/>
    <property type="project" value="UniProtKB-KW"/>
</dbReference>
<dbReference type="GO" id="GO:0009252">
    <property type="term" value="P:peptidoglycan biosynthetic process"/>
    <property type="evidence" value="ECO:0007669"/>
    <property type="project" value="UniProtKB-UniRule"/>
</dbReference>
<keyword evidence="9 16" id="KW-0133">Cell shape</keyword>
<evidence type="ECO:0000256" key="3">
    <source>
        <dbReference type="ARBA" id="ARBA00022519"/>
    </source>
</evidence>
<keyword evidence="4 16" id="KW-0132">Cell division</keyword>
<evidence type="ECO:0000256" key="15">
    <source>
        <dbReference type="ARBA" id="ARBA00023316"/>
    </source>
</evidence>
<evidence type="ECO:0000256" key="16">
    <source>
        <dbReference type="HAMAP-Rule" id="MF_02080"/>
    </source>
</evidence>
<dbReference type="InterPro" id="IPR005311">
    <property type="entry name" value="PBP_dimer"/>
</dbReference>
<proteinExistence type="inferred from homology"/>
<evidence type="ECO:0000256" key="5">
    <source>
        <dbReference type="ARBA" id="ARBA00022645"/>
    </source>
</evidence>
<feature type="compositionally biased region" description="Basic residues" evidence="17">
    <location>
        <begin position="9"/>
        <end position="19"/>
    </location>
</feature>
<dbReference type="AlphaFoldDB" id="A0AA37SYV6"/>
<accession>A0AA37SYV6</accession>
<comment type="similarity">
    <text evidence="16">Belongs to the transpeptidase family. FtsI subfamily.</text>
</comment>
<evidence type="ECO:0000256" key="1">
    <source>
        <dbReference type="ARBA" id="ARBA00004370"/>
    </source>
</evidence>
<feature type="transmembrane region" description="Helical" evidence="16">
    <location>
        <begin position="32"/>
        <end position="54"/>
    </location>
</feature>
<reference evidence="20" key="2">
    <citation type="submission" date="2023-01" db="EMBL/GenBank/DDBJ databases">
        <title>Draft genome sequence of Agaribacter marinus strain NBRC 110023.</title>
        <authorList>
            <person name="Sun Q."/>
            <person name="Mori K."/>
        </authorList>
    </citation>
    <scope>NUCLEOTIDE SEQUENCE</scope>
    <source>
        <strain evidence="20">NBRC 110023</strain>
    </source>
</reference>
<evidence type="ECO:0000256" key="2">
    <source>
        <dbReference type="ARBA" id="ARBA00022475"/>
    </source>
</evidence>
<dbReference type="PANTHER" id="PTHR30627:SF1">
    <property type="entry name" value="PEPTIDOGLYCAN D,D-TRANSPEPTIDASE FTSI"/>
    <property type="match status" value="1"/>
</dbReference>
<evidence type="ECO:0000313" key="21">
    <source>
        <dbReference type="Proteomes" id="UP001156601"/>
    </source>
</evidence>
<evidence type="ECO:0000256" key="17">
    <source>
        <dbReference type="SAM" id="MobiDB-lite"/>
    </source>
</evidence>
<dbReference type="InterPro" id="IPR001460">
    <property type="entry name" value="PCN-bd_Tpept"/>
</dbReference>
<organism evidence="20 21">
    <name type="scientific">Agaribacter marinus</name>
    <dbReference type="NCBI Taxonomy" id="1431249"/>
    <lineage>
        <taxon>Bacteria</taxon>
        <taxon>Pseudomonadati</taxon>
        <taxon>Pseudomonadota</taxon>
        <taxon>Gammaproteobacteria</taxon>
        <taxon>Alteromonadales</taxon>
        <taxon>Alteromonadaceae</taxon>
        <taxon>Agaribacter</taxon>
    </lineage>
</organism>
<dbReference type="HAMAP" id="MF_02080">
    <property type="entry name" value="FtsI_transpept"/>
    <property type="match status" value="1"/>
</dbReference>
<keyword evidence="12 16" id="KW-0472">Membrane</keyword>
<comment type="caution">
    <text evidence="20">The sequence shown here is derived from an EMBL/GenBank/DDBJ whole genome shotgun (WGS) entry which is preliminary data.</text>
</comment>
<evidence type="ECO:0000256" key="14">
    <source>
        <dbReference type="ARBA" id="ARBA00023306"/>
    </source>
</evidence>
<evidence type="ECO:0000259" key="19">
    <source>
        <dbReference type="Pfam" id="PF03717"/>
    </source>
</evidence>
<dbReference type="Gene3D" id="3.30.450.330">
    <property type="match status" value="1"/>
</dbReference>
<sequence>MTVTATIQKPRRKRPKKTGQAKPKVSPILVHWRFGVVLGAVIFVFAGLAVRAAYIQVIEPDVLIKHGDNRTIRVRDNANYRGLITDRHGQQLAVSVPAQAIYADPKIVHSNNALIDKRRWRALAEVLEQDVKKLTARVSNPKRRFVYLQRQVTPAMAEFVENLNIPGVYLRDESKRYYPSGEVSAHVVGFTDVDDKGLEGLERLYNQYLTGTPDKRRIRRDAEGRQIEIIEQKKGKAAENLQLTIDQRIQALAYREIKEATLLYKAASASVVVVDVHSGEVLAMANTPSYNPNNRSTVASHKVRNRAITDAFEPGSSVKPLAVLAALEFGSVQKDSIVDTSPGWMYLGGSRVSDPRNYGKLSLTEIIKRSSNMGTSKLALGIPKEFLMDVYFNMGLMSDTGLNMVGESSGIFHERTRWSQHEISTLSFGYSIAVTSAQLARMYATIANGGMQYPLSIVKDIAPKEAPVRVISEENAFAILEMMESVTQDGGSGKKASVPGYRIAGKTGTSQKAVAGGYGEEYVNIFAGIAPVSNPQIAVVVLINEPAGDLYHAGDTAAPVFSSVVSGTLHMLNVPPDAIAVSHTVERKLHASR</sequence>
<dbReference type="GO" id="GO:0000917">
    <property type="term" value="P:division septum assembly"/>
    <property type="evidence" value="ECO:0007669"/>
    <property type="project" value="UniProtKB-KW"/>
</dbReference>
<dbReference type="Pfam" id="PF00905">
    <property type="entry name" value="Transpeptidase"/>
    <property type="match status" value="1"/>
</dbReference>
<dbReference type="EC" id="3.4.16.4" evidence="16"/>
<dbReference type="InterPro" id="IPR050515">
    <property type="entry name" value="Beta-lactam/transpept"/>
</dbReference>
<dbReference type="Gene3D" id="3.90.1310.10">
    <property type="entry name" value="Penicillin-binding protein 2a (Domain 2)"/>
    <property type="match status" value="1"/>
</dbReference>
<keyword evidence="21" id="KW-1185">Reference proteome</keyword>
<feature type="domain" description="Penicillin-binding protein dimerisation" evidence="19">
    <location>
        <begin position="80"/>
        <end position="228"/>
    </location>
</feature>
<dbReference type="GO" id="GO:0009002">
    <property type="term" value="F:serine-type D-Ala-D-Ala carboxypeptidase activity"/>
    <property type="evidence" value="ECO:0007669"/>
    <property type="project" value="UniProtKB-UniRule"/>
</dbReference>
<keyword evidence="14 16" id="KW-0131">Cell cycle</keyword>
<dbReference type="SUPFAM" id="SSF56519">
    <property type="entry name" value="Penicillin binding protein dimerisation domain"/>
    <property type="match status" value="1"/>
</dbReference>
<dbReference type="GO" id="GO:0008360">
    <property type="term" value="P:regulation of cell shape"/>
    <property type="evidence" value="ECO:0007669"/>
    <property type="project" value="UniProtKB-KW"/>
</dbReference>
<evidence type="ECO:0000256" key="10">
    <source>
        <dbReference type="ARBA" id="ARBA00022984"/>
    </source>
</evidence>
<keyword evidence="6 16" id="KW-0645">Protease</keyword>
<evidence type="ECO:0000256" key="8">
    <source>
        <dbReference type="ARBA" id="ARBA00022801"/>
    </source>
</evidence>
<dbReference type="GO" id="GO:0008955">
    <property type="term" value="F:peptidoglycan glycosyltransferase activity"/>
    <property type="evidence" value="ECO:0007669"/>
    <property type="project" value="InterPro"/>
</dbReference>
<evidence type="ECO:0000313" key="20">
    <source>
        <dbReference type="EMBL" id="GLR71069.1"/>
    </source>
</evidence>
<dbReference type="InterPro" id="IPR037532">
    <property type="entry name" value="FtsI_transpept"/>
</dbReference>
<keyword evidence="8 16" id="KW-0378">Hydrolase</keyword>
<dbReference type="InterPro" id="IPR036138">
    <property type="entry name" value="PBP_dimer_sf"/>
</dbReference>
<keyword evidence="10 16" id="KW-0573">Peptidoglycan synthesis</keyword>
<evidence type="ECO:0000256" key="12">
    <source>
        <dbReference type="ARBA" id="ARBA00023136"/>
    </source>
</evidence>
<reference evidence="20" key="1">
    <citation type="journal article" date="2014" name="Int. J. Syst. Evol. Microbiol.">
        <title>Complete genome sequence of Corynebacterium casei LMG S-19264T (=DSM 44701T), isolated from a smear-ripened cheese.</title>
        <authorList>
            <consortium name="US DOE Joint Genome Institute (JGI-PGF)"/>
            <person name="Walter F."/>
            <person name="Albersmeier A."/>
            <person name="Kalinowski J."/>
            <person name="Ruckert C."/>
        </authorList>
    </citation>
    <scope>NUCLEOTIDE SEQUENCE</scope>
    <source>
        <strain evidence="20">NBRC 110023</strain>
    </source>
</reference>
<dbReference type="Gene3D" id="3.40.710.10">
    <property type="entry name" value="DD-peptidase/beta-lactamase superfamily"/>
    <property type="match status" value="1"/>
</dbReference>
<comment type="catalytic activity">
    <reaction evidence="16">
        <text>Preferential cleavage: (Ac)2-L-Lys-D-Ala-|-D-Ala. Also transpeptidation of peptidyl-alanyl moieties that are N-acyl substituents of D-alanine.</text>
        <dbReference type="EC" id="3.4.16.4"/>
    </reaction>
</comment>
<dbReference type="PANTHER" id="PTHR30627">
    <property type="entry name" value="PEPTIDOGLYCAN D,D-TRANSPEPTIDASE"/>
    <property type="match status" value="1"/>
</dbReference>
<feature type="domain" description="Penicillin-binding protein transpeptidase" evidence="18">
    <location>
        <begin position="270"/>
        <end position="564"/>
    </location>
</feature>